<sequence length="52" mass="6559">MYFFSYWKRKHEECQLVIVIFLMYDAFNKHSTISHFPQNWRIGWWDENQANC</sequence>
<accession>A0ABM9BCT9</accession>
<comment type="caution">
    <text evidence="1">The sequence shown here is derived from an EMBL/GenBank/DDBJ whole genome shotgun (WGS) entry which is preliminary data.</text>
</comment>
<gene>
    <name evidence="1" type="ORF">PAECIP111894_02710</name>
</gene>
<evidence type="ECO:0000313" key="1">
    <source>
        <dbReference type="EMBL" id="CAH1056557.1"/>
    </source>
</evidence>
<evidence type="ECO:0000313" key="2">
    <source>
        <dbReference type="Proteomes" id="UP000838749"/>
    </source>
</evidence>
<dbReference type="EMBL" id="CAKMAB010000012">
    <property type="protein sequence ID" value="CAH1056557.1"/>
    <property type="molecule type" value="Genomic_DNA"/>
</dbReference>
<keyword evidence="2" id="KW-1185">Reference proteome</keyword>
<dbReference type="Proteomes" id="UP000838749">
    <property type="component" value="Unassembled WGS sequence"/>
</dbReference>
<reference evidence="1" key="1">
    <citation type="submission" date="2021-12" db="EMBL/GenBank/DDBJ databases">
        <authorList>
            <person name="Criscuolo A."/>
        </authorList>
    </citation>
    <scope>NUCLEOTIDE SEQUENCE</scope>
    <source>
        <strain evidence="1">CIP111894</strain>
    </source>
</reference>
<name>A0ABM9BCT9_9BACL</name>
<organism evidence="1 2">
    <name type="scientific">Paenibacillus pseudetheri</name>
    <dbReference type="NCBI Taxonomy" id="2897682"/>
    <lineage>
        <taxon>Bacteria</taxon>
        <taxon>Bacillati</taxon>
        <taxon>Bacillota</taxon>
        <taxon>Bacilli</taxon>
        <taxon>Bacillales</taxon>
        <taxon>Paenibacillaceae</taxon>
        <taxon>Paenibacillus</taxon>
    </lineage>
</organism>
<protein>
    <submittedName>
        <fullName evidence="1">Uncharacterized protein</fullName>
    </submittedName>
</protein>
<proteinExistence type="predicted"/>